<evidence type="ECO:0000313" key="2">
    <source>
        <dbReference type="EMBL" id="GIY63082.1"/>
    </source>
</evidence>
<evidence type="ECO:0000256" key="1">
    <source>
        <dbReference type="SAM" id="MobiDB-lite"/>
    </source>
</evidence>
<dbReference type="AlphaFoldDB" id="A0AAV4UYF9"/>
<keyword evidence="3" id="KW-1185">Reference proteome</keyword>
<accession>A0AAV4UYF9</accession>
<dbReference type="Proteomes" id="UP001054945">
    <property type="component" value="Unassembled WGS sequence"/>
</dbReference>
<organism evidence="2 3">
    <name type="scientific">Caerostris extrusa</name>
    <name type="common">Bark spider</name>
    <name type="synonym">Caerostris bankana</name>
    <dbReference type="NCBI Taxonomy" id="172846"/>
    <lineage>
        <taxon>Eukaryota</taxon>
        <taxon>Metazoa</taxon>
        <taxon>Ecdysozoa</taxon>
        <taxon>Arthropoda</taxon>
        <taxon>Chelicerata</taxon>
        <taxon>Arachnida</taxon>
        <taxon>Araneae</taxon>
        <taxon>Araneomorphae</taxon>
        <taxon>Entelegynae</taxon>
        <taxon>Araneoidea</taxon>
        <taxon>Araneidae</taxon>
        <taxon>Caerostris</taxon>
    </lineage>
</organism>
<sequence>MLILCCENFKIYSKTRYEEHSSSVLHPPETFPGRSSNIHLSDIRPLEKRPNKNSSQTIISRGDFGSSAGQRKGRQ</sequence>
<dbReference type="EMBL" id="BPLR01013703">
    <property type="protein sequence ID" value="GIY63082.1"/>
    <property type="molecule type" value="Genomic_DNA"/>
</dbReference>
<protein>
    <submittedName>
        <fullName evidence="2">Uncharacterized protein</fullName>
    </submittedName>
</protein>
<comment type="caution">
    <text evidence="2">The sequence shown here is derived from an EMBL/GenBank/DDBJ whole genome shotgun (WGS) entry which is preliminary data.</text>
</comment>
<reference evidence="2 3" key="1">
    <citation type="submission" date="2021-06" db="EMBL/GenBank/DDBJ databases">
        <title>Caerostris extrusa draft genome.</title>
        <authorList>
            <person name="Kono N."/>
            <person name="Arakawa K."/>
        </authorList>
    </citation>
    <scope>NUCLEOTIDE SEQUENCE [LARGE SCALE GENOMIC DNA]</scope>
</reference>
<feature type="compositionally biased region" description="Basic and acidic residues" evidence="1">
    <location>
        <begin position="41"/>
        <end position="50"/>
    </location>
</feature>
<name>A0AAV4UYF9_CAEEX</name>
<evidence type="ECO:0000313" key="3">
    <source>
        <dbReference type="Proteomes" id="UP001054945"/>
    </source>
</evidence>
<proteinExistence type="predicted"/>
<feature type="region of interest" description="Disordered" evidence="1">
    <location>
        <begin position="20"/>
        <end position="75"/>
    </location>
</feature>
<gene>
    <name evidence="2" type="ORF">CEXT_801481</name>
</gene>